<comment type="caution">
    <text evidence="2">The sequence shown here is derived from an EMBL/GenBank/DDBJ whole genome shotgun (WGS) entry which is preliminary data.</text>
</comment>
<gene>
    <name evidence="2" type="ORF">HOLleu_26938</name>
</gene>
<proteinExistence type="predicted"/>
<evidence type="ECO:0000256" key="1">
    <source>
        <dbReference type="SAM" id="SignalP"/>
    </source>
</evidence>
<reference evidence="2" key="1">
    <citation type="submission" date="2021-10" db="EMBL/GenBank/DDBJ databases">
        <title>Tropical sea cucumber genome reveals ecological adaptation and Cuvierian tubules defense mechanism.</title>
        <authorList>
            <person name="Chen T."/>
        </authorList>
    </citation>
    <scope>NUCLEOTIDE SEQUENCE</scope>
    <source>
        <strain evidence="2">Nanhai2018</strain>
        <tissue evidence="2">Muscle</tissue>
    </source>
</reference>
<feature type="signal peptide" evidence="1">
    <location>
        <begin position="1"/>
        <end position="23"/>
    </location>
</feature>
<organism evidence="2 3">
    <name type="scientific">Holothuria leucospilota</name>
    <name type="common">Black long sea cucumber</name>
    <name type="synonym">Mertensiothuria leucospilota</name>
    <dbReference type="NCBI Taxonomy" id="206669"/>
    <lineage>
        <taxon>Eukaryota</taxon>
        <taxon>Metazoa</taxon>
        <taxon>Echinodermata</taxon>
        <taxon>Eleutherozoa</taxon>
        <taxon>Echinozoa</taxon>
        <taxon>Holothuroidea</taxon>
        <taxon>Aspidochirotacea</taxon>
        <taxon>Aspidochirotida</taxon>
        <taxon>Holothuriidae</taxon>
        <taxon>Holothuria</taxon>
    </lineage>
</organism>
<keyword evidence="3" id="KW-1185">Reference proteome</keyword>
<feature type="chain" id="PRO_5040495174" evidence="1">
    <location>
        <begin position="24"/>
        <end position="216"/>
    </location>
</feature>
<sequence>MISLTFISLSILDIRLYLPASPAFPEILDDTQHVVFIAIGYSNFHDFEKLSDNCISADGTIFDLSIPLLSNGPEGIPQYSLALATFYGRERGDIPKSNIIFPYILVDEITMNETSVIMRNGTDEMQLSLFKPSGSCSIPDSITRHEFESYIKTELQFGLHEPEFFSFCDDIPLTTSIARLPKQSNAICIGCILMYVKHHGQREHLILRYVRRPSTS</sequence>
<accession>A0A9Q1H2V3</accession>
<name>A0A9Q1H2V3_HOLLE</name>
<dbReference type="AlphaFoldDB" id="A0A9Q1H2V3"/>
<protein>
    <submittedName>
        <fullName evidence="2">Uncharacterized protein</fullName>
    </submittedName>
</protein>
<evidence type="ECO:0000313" key="3">
    <source>
        <dbReference type="Proteomes" id="UP001152320"/>
    </source>
</evidence>
<evidence type="ECO:0000313" key="2">
    <source>
        <dbReference type="EMBL" id="KAJ8030495.1"/>
    </source>
</evidence>
<keyword evidence="1" id="KW-0732">Signal</keyword>
<dbReference type="EMBL" id="JAIZAY010000013">
    <property type="protein sequence ID" value="KAJ8030495.1"/>
    <property type="molecule type" value="Genomic_DNA"/>
</dbReference>
<dbReference type="Proteomes" id="UP001152320">
    <property type="component" value="Chromosome 13"/>
</dbReference>